<dbReference type="EMBL" id="CCYA01000275">
    <property type="protein sequence ID" value="CEH18568.1"/>
    <property type="molecule type" value="Genomic_DNA"/>
</dbReference>
<keyword evidence="2" id="KW-1185">Reference proteome</keyword>
<proteinExistence type="predicted"/>
<reference evidence="1 2" key="1">
    <citation type="submission" date="2014-09" db="EMBL/GenBank/DDBJ databases">
        <authorList>
            <person name="Magalhaes I.L.F."/>
            <person name="Oliveira U."/>
            <person name="Santos F.R."/>
            <person name="Vidigal T.H.D.A."/>
            <person name="Brescovit A.D."/>
            <person name="Santos A.J."/>
        </authorList>
    </citation>
    <scope>NUCLEOTIDE SEQUENCE [LARGE SCALE GENOMIC DNA]</scope>
</reference>
<evidence type="ECO:0000313" key="2">
    <source>
        <dbReference type="Proteomes" id="UP000054845"/>
    </source>
</evidence>
<protein>
    <submittedName>
        <fullName evidence="1">Uncharacterized protein</fullName>
    </submittedName>
</protein>
<evidence type="ECO:0000313" key="1">
    <source>
        <dbReference type="EMBL" id="CEH18568.1"/>
    </source>
</evidence>
<name>A0A0P1BRN5_9BASI</name>
<organism evidence="1 2">
    <name type="scientific">Ceraceosorus bombacis</name>
    <dbReference type="NCBI Taxonomy" id="401625"/>
    <lineage>
        <taxon>Eukaryota</taxon>
        <taxon>Fungi</taxon>
        <taxon>Dikarya</taxon>
        <taxon>Basidiomycota</taxon>
        <taxon>Ustilaginomycotina</taxon>
        <taxon>Exobasidiomycetes</taxon>
        <taxon>Ceraceosorales</taxon>
        <taxon>Ceraceosoraceae</taxon>
        <taxon>Ceraceosorus</taxon>
    </lineage>
</organism>
<accession>A0A0P1BRN5</accession>
<dbReference type="AlphaFoldDB" id="A0A0P1BRN5"/>
<sequence>MIFSLPSYMSAVTRVECMPGHTPFAPLVAPRHGPSALALTDPSRAFVSLRLSLQPSYERTHSTLRLVLDNLSLWLVPISKARLLRGPHSHTAQQRSVNINTRQAIQIPAQTHCLAHTLRLAVDAQVFATSLAATPSCASSISSVCSTGSCESEPFSIFCEPY</sequence>
<dbReference type="Proteomes" id="UP000054845">
    <property type="component" value="Unassembled WGS sequence"/>
</dbReference>